<feature type="domain" description="DNA topoisomerase type IA zn finger" evidence="1">
    <location>
        <begin position="66"/>
        <end position="81"/>
    </location>
</feature>
<dbReference type="GO" id="GO:0003677">
    <property type="term" value="F:DNA binding"/>
    <property type="evidence" value="ECO:0007669"/>
    <property type="project" value="InterPro"/>
</dbReference>
<dbReference type="Pfam" id="PF01396">
    <property type="entry name" value="Zn_ribbon_Top1"/>
    <property type="match status" value="3"/>
</dbReference>
<accession>A0A438VI68</accession>
<proteinExistence type="predicted"/>
<dbReference type="AlphaFoldDB" id="A0A438VI68"/>
<name>A0A438VI68_HELPX</name>
<feature type="non-terminal residue" evidence="2">
    <location>
        <position position="81"/>
    </location>
</feature>
<gene>
    <name evidence="2" type="ORF">EC518_15220</name>
</gene>
<dbReference type="SUPFAM" id="SSF57783">
    <property type="entry name" value="Zinc beta-ribbon"/>
    <property type="match status" value="1"/>
</dbReference>
<evidence type="ECO:0000259" key="1">
    <source>
        <dbReference type="Pfam" id="PF01396"/>
    </source>
</evidence>
<dbReference type="InterPro" id="IPR013498">
    <property type="entry name" value="Topo_IA_Znf"/>
</dbReference>
<dbReference type="Gene3D" id="3.30.65.10">
    <property type="entry name" value="Bacterial Topoisomerase I, domain 1"/>
    <property type="match status" value="1"/>
</dbReference>
<keyword evidence="2" id="KW-0413">Isomerase</keyword>
<comment type="caution">
    <text evidence="2">The sequence shown here is derived from an EMBL/GenBank/DDBJ whole genome shotgun (WGS) entry which is preliminary data.</text>
</comment>
<dbReference type="GO" id="GO:0003916">
    <property type="term" value="F:DNA topoisomerase activity"/>
    <property type="evidence" value="ECO:0007669"/>
    <property type="project" value="InterPro"/>
</dbReference>
<dbReference type="EC" id="5.99.1.2" evidence="2"/>
<evidence type="ECO:0000313" key="3">
    <source>
        <dbReference type="Proteomes" id="UP000289022"/>
    </source>
</evidence>
<reference evidence="2 3" key="1">
    <citation type="submission" date="2018-11" db="EMBL/GenBank/DDBJ databases">
        <title>Genetic determinants and prediction of antibiotic resistance phenotypes in Helicobacter pylori.</title>
        <authorList>
            <person name="Wagner K."/>
        </authorList>
    </citation>
    <scope>NUCLEOTIDE SEQUENCE [LARGE SCALE GENOMIC DNA]</scope>
    <source>
        <strain evidence="2 3">ZH70</strain>
    </source>
</reference>
<feature type="domain" description="DNA topoisomerase type IA zn finger" evidence="1">
    <location>
        <begin position="1"/>
        <end position="13"/>
    </location>
</feature>
<dbReference type="GO" id="GO:0005694">
    <property type="term" value="C:chromosome"/>
    <property type="evidence" value="ECO:0007669"/>
    <property type="project" value="InterPro"/>
</dbReference>
<dbReference type="GO" id="GO:0006265">
    <property type="term" value="P:DNA topological change"/>
    <property type="evidence" value="ECO:0007669"/>
    <property type="project" value="InterPro"/>
</dbReference>
<dbReference type="Proteomes" id="UP000289022">
    <property type="component" value="Unassembled WGS sequence"/>
</dbReference>
<evidence type="ECO:0000313" key="2">
    <source>
        <dbReference type="EMBL" id="RVZ10218.1"/>
    </source>
</evidence>
<organism evidence="2 3">
    <name type="scientific">Helicobacter pylori</name>
    <name type="common">Campylobacter pylori</name>
    <dbReference type="NCBI Taxonomy" id="210"/>
    <lineage>
        <taxon>Bacteria</taxon>
        <taxon>Pseudomonadati</taxon>
        <taxon>Campylobacterota</taxon>
        <taxon>Epsilonproteobacteria</taxon>
        <taxon>Campylobacterales</taxon>
        <taxon>Helicobacteraceae</taxon>
        <taxon>Helicobacter</taxon>
    </lineage>
</organism>
<feature type="non-terminal residue" evidence="2">
    <location>
        <position position="1"/>
    </location>
</feature>
<feature type="domain" description="DNA topoisomerase type IA zn finger" evidence="1">
    <location>
        <begin position="21"/>
        <end position="57"/>
    </location>
</feature>
<dbReference type="EMBL" id="RJGP01001648">
    <property type="protein sequence ID" value="RVZ10218.1"/>
    <property type="molecule type" value="Genomic_DNA"/>
</dbReference>
<sequence>NYPKCKYVKQTENADNEATQELCEKCGGEMVQKFSRNGAFLACNNYPECKNTKSLKNTPTKETIEGVKCPECGGDIALKRS</sequence>
<protein>
    <submittedName>
        <fullName evidence="2">DNA topoisomerase I</fullName>
        <ecNumber evidence="2">5.99.1.2</ecNumber>
    </submittedName>
</protein>